<reference evidence="2 3" key="1">
    <citation type="submission" date="2019-07" db="EMBL/GenBank/DDBJ databases">
        <authorList>
            <person name="Jastrzebski P J."/>
            <person name="Paukszto L."/>
            <person name="Jastrzebski P J."/>
        </authorList>
    </citation>
    <scope>NUCLEOTIDE SEQUENCE [LARGE SCALE GENOMIC DNA]</scope>
    <source>
        <strain evidence="2 3">WMS-il1</strain>
    </source>
</reference>
<feature type="compositionally biased region" description="Polar residues" evidence="1">
    <location>
        <begin position="118"/>
        <end position="133"/>
    </location>
</feature>
<gene>
    <name evidence="2" type="ORF">WMSIL1_LOCUS1531</name>
</gene>
<dbReference type="PRINTS" id="PR00049">
    <property type="entry name" value="WILMSTUMOUR"/>
</dbReference>
<feature type="non-terminal residue" evidence="2">
    <location>
        <position position="140"/>
    </location>
</feature>
<evidence type="ECO:0000256" key="1">
    <source>
        <dbReference type="SAM" id="MobiDB-lite"/>
    </source>
</evidence>
<name>A0A564XZ91_HYMDI</name>
<dbReference type="AlphaFoldDB" id="A0A564XZ91"/>
<organism evidence="2 3">
    <name type="scientific">Hymenolepis diminuta</name>
    <name type="common">Rat tapeworm</name>
    <dbReference type="NCBI Taxonomy" id="6216"/>
    <lineage>
        <taxon>Eukaryota</taxon>
        <taxon>Metazoa</taxon>
        <taxon>Spiralia</taxon>
        <taxon>Lophotrochozoa</taxon>
        <taxon>Platyhelminthes</taxon>
        <taxon>Cestoda</taxon>
        <taxon>Eucestoda</taxon>
        <taxon>Cyclophyllidea</taxon>
        <taxon>Hymenolepididae</taxon>
        <taxon>Hymenolepis</taxon>
    </lineage>
</organism>
<dbReference type="EMBL" id="CABIJS010000033">
    <property type="protein sequence ID" value="VUZ40351.1"/>
    <property type="molecule type" value="Genomic_DNA"/>
</dbReference>
<feature type="compositionally biased region" description="Pro residues" evidence="1">
    <location>
        <begin position="78"/>
        <end position="91"/>
    </location>
</feature>
<sequence length="140" mass="14587">MHSQICPPQSSYSPGNAATQFWRSIDAGSSTNRRVVLMPSAATNVTGGGGTTMSSPGPTPPTPLSHRHSPAARSAPASPAPPPPPPPPHPPARGSTATGHPSTSYSIMHFPRQPPGFGNSSQHVMTSEYQNRGSPYGYHQ</sequence>
<evidence type="ECO:0000313" key="2">
    <source>
        <dbReference type="EMBL" id="VUZ40351.1"/>
    </source>
</evidence>
<feature type="region of interest" description="Disordered" evidence="1">
    <location>
        <begin position="31"/>
        <end position="140"/>
    </location>
</feature>
<feature type="compositionally biased region" description="Polar residues" evidence="1">
    <location>
        <begin position="95"/>
        <end position="106"/>
    </location>
</feature>
<protein>
    <submittedName>
        <fullName evidence="2">Uncharacterized protein</fullName>
    </submittedName>
</protein>
<evidence type="ECO:0000313" key="3">
    <source>
        <dbReference type="Proteomes" id="UP000321570"/>
    </source>
</evidence>
<proteinExistence type="predicted"/>
<accession>A0A564XZ91</accession>
<dbReference type="Proteomes" id="UP000321570">
    <property type="component" value="Unassembled WGS sequence"/>
</dbReference>
<keyword evidence="3" id="KW-1185">Reference proteome</keyword>